<reference evidence="2 3" key="1">
    <citation type="submission" date="2019-10" db="EMBL/GenBank/DDBJ databases">
        <title>Glaciimonas soli sp. nov., a psychrophilic bacterium isolated from the forest soil of a high elevation mountain in Taiwan.</title>
        <authorList>
            <person name="Wang L.-T."/>
            <person name="Shieh W.Y."/>
        </authorList>
    </citation>
    <scope>NUCLEOTIDE SEQUENCE [LARGE SCALE GENOMIC DNA]</scope>
    <source>
        <strain evidence="2 3">GS1</strain>
    </source>
</reference>
<dbReference type="OrthoDB" id="8997932at2"/>
<name>A0A843YVC9_9BURK</name>
<keyword evidence="3" id="KW-1185">Reference proteome</keyword>
<proteinExistence type="predicted"/>
<dbReference type="EMBL" id="WINI01000007">
    <property type="protein sequence ID" value="MQR01654.1"/>
    <property type="molecule type" value="Genomic_DNA"/>
</dbReference>
<dbReference type="RefSeq" id="WP_153235253.1">
    <property type="nucleotide sequence ID" value="NZ_WINI01000007.1"/>
</dbReference>
<feature type="signal peptide" evidence="1">
    <location>
        <begin position="1"/>
        <end position="28"/>
    </location>
</feature>
<feature type="chain" id="PRO_5032828932" description="Secreted protein" evidence="1">
    <location>
        <begin position="29"/>
        <end position="177"/>
    </location>
</feature>
<evidence type="ECO:0008006" key="4">
    <source>
        <dbReference type="Google" id="ProtNLM"/>
    </source>
</evidence>
<dbReference type="Proteomes" id="UP000451565">
    <property type="component" value="Unassembled WGS sequence"/>
</dbReference>
<organism evidence="2 3">
    <name type="scientific">Glaciimonas soli</name>
    <dbReference type="NCBI Taxonomy" id="2590999"/>
    <lineage>
        <taxon>Bacteria</taxon>
        <taxon>Pseudomonadati</taxon>
        <taxon>Pseudomonadota</taxon>
        <taxon>Betaproteobacteria</taxon>
        <taxon>Burkholderiales</taxon>
        <taxon>Oxalobacteraceae</taxon>
        <taxon>Glaciimonas</taxon>
    </lineage>
</organism>
<protein>
    <recommendedName>
        <fullName evidence="4">Secreted protein</fullName>
    </recommendedName>
</protein>
<evidence type="ECO:0000313" key="3">
    <source>
        <dbReference type="Proteomes" id="UP000451565"/>
    </source>
</evidence>
<evidence type="ECO:0000256" key="1">
    <source>
        <dbReference type="SAM" id="SignalP"/>
    </source>
</evidence>
<evidence type="ECO:0000313" key="2">
    <source>
        <dbReference type="EMBL" id="MQR01654.1"/>
    </source>
</evidence>
<accession>A0A843YVC9</accession>
<sequence>MNKKLSVMTKYFLILSTLYFGSISFAQAEPVTLCSPNEVVFFSCPLEKSKKIVSLCESSKTANLPYLEYRFGTPQKIELRYRGLENDIPKKFNRVEVNYGSNSDEVIWFKNDSINYLLHFPMREGPLLEIIKDGNSIANFSCKEGWTNTKGDPDATLTAIEKQEDGIYVDLQKKWWK</sequence>
<comment type="caution">
    <text evidence="2">The sequence shown here is derived from an EMBL/GenBank/DDBJ whole genome shotgun (WGS) entry which is preliminary data.</text>
</comment>
<dbReference type="AlphaFoldDB" id="A0A843YVC9"/>
<keyword evidence="1" id="KW-0732">Signal</keyword>
<gene>
    <name evidence="2" type="ORF">GEV47_13315</name>
</gene>